<organism evidence="4 5">
    <name type="scientific">Ostreococcus lucimarinus (strain CCE9901)</name>
    <dbReference type="NCBI Taxonomy" id="436017"/>
    <lineage>
        <taxon>Eukaryota</taxon>
        <taxon>Viridiplantae</taxon>
        <taxon>Chlorophyta</taxon>
        <taxon>Mamiellophyceae</taxon>
        <taxon>Mamiellales</taxon>
        <taxon>Bathycoccaceae</taxon>
        <taxon>Ostreococcus</taxon>
    </lineage>
</organism>
<evidence type="ECO:0000256" key="1">
    <source>
        <dbReference type="ARBA" id="ARBA00007626"/>
    </source>
</evidence>
<dbReference type="PANTHER" id="PTHR47447:SF17">
    <property type="entry name" value="OS12G0638900 PROTEIN"/>
    <property type="match status" value="1"/>
</dbReference>
<gene>
    <name evidence="4" type="ORF">OSTLU_33373</name>
</gene>
<dbReference type="Gramene" id="ABO98003">
    <property type="protein sequence ID" value="ABO98003"/>
    <property type="gene ID" value="OSTLU_33373"/>
</dbReference>
<evidence type="ECO:0000313" key="4">
    <source>
        <dbReference type="EMBL" id="ABO98003.1"/>
    </source>
</evidence>
<dbReference type="GeneID" id="5003530"/>
<keyword evidence="2" id="KW-0677">Repeat</keyword>
<evidence type="ECO:0008006" key="6">
    <source>
        <dbReference type="Google" id="ProtNLM"/>
    </source>
</evidence>
<protein>
    <recommendedName>
        <fullName evidence="6">Pentacotripeptide-repeat region of PRORP domain-containing protein</fullName>
    </recommendedName>
</protein>
<evidence type="ECO:0000313" key="5">
    <source>
        <dbReference type="Proteomes" id="UP000001568"/>
    </source>
</evidence>
<proteinExistence type="inferred from homology"/>
<keyword evidence="5" id="KW-1185">Reference proteome</keyword>
<dbReference type="PANTHER" id="PTHR47447">
    <property type="entry name" value="OS03G0856100 PROTEIN"/>
    <property type="match status" value="1"/>
</dbReference>
<feature type="repeat" description="PPR" evidence="3">
    <location>
        <begin position="118"/>
        <end position="152"/>
    </location>
</feature>
<dbReference type="eggNOG" id="KOG4197">
    <property type="taxonomic scope" value="Eukaryota"/>
</dbReference>
<reference evidence="4 5" key="1">
    <citation type="journal article" date="2007" name="Proc. Natl. Acad. Sci. U.S.A.">
        <title>The tiny eukaryote Ostreococcus provides genomic insights into the paradox of plankton speciation.</title>
        <authorList>
            <person name="Palenik B."/>
            <person name="Grimwood J."/>
            <person name="Aerts A."/>
            <person name="Rouze P."/>
            <person name="Salamov A."/>
            <person name="Putnam N."/>
            <person name="Dupont C."/>
            <person name="Jorgensen R."/>
            <person name="Derelle E."/>
            <person name="Rombauts S."/>
            <person name="Zhou K."/>
            <person name="Otillar R."/>
            <person name="Merchant S.S."/>
            <person name="Podell S."/>
            <person name="Gaasterland T."/>
            <person name="Napoli C."/>
            <person name="Gendler K."/>
            <person name="Manuell A."/>
            <person name="Tai V."/>
            <person name="Vallon O."/>
            <person name="Piganeau G."/>
            <person name="Jancek S."/>
            <person name="Heijde M."/>
            <person name="Jabbari K."/>
            <person name="Bowler C."/>
            <person name="Lohr M."/>
            <person name="Robbens S."/>
            <person name="Werner G."/>
            <person name="Dubchak I."/>
            <person name="Pazour G.J."/>
            <person name="Ren Q."/>
            <person name="Paulsen I."/>
            <person name="Delwiche C."/>
            <person name="Schmutz J."/>
            <person name="Rokhsar D."/>
            <person name="Van de Peer Y."/>
            <person name="Moreau H."/>
            <person name="Grigoriev I.V."/>
        </authorList>
    </citation>
    <scope>NUCLEOTIDE SEQUENCE [LARGE SCALE GENOMIC DNA]</scope>
    <source>
        <strain evidence="4 5">CCE9901</strain>
    </source>
</reference>
<dbReference type="KEGG" id="olu:OSTLU_33373"/>
<dbReference type="Gene3D" id="1.25.40.10">
    <property type="entry name" value="Tetratricopeptide repeat domain"/>
    <property type="match status" value="1"/>
</dbReference>
<evidence type="ECO:0000256" key="2">
    <source>
        <dbReference type="ARBA" id="ARBA00022737"/>
    </source>
</evidence>
<accession>A4S296</accession>
<comment type="similarity">
    <text evidence="1">Belongs to the PPR family. P subfamily.</text>
</comment>
<dbReference type="Proteomes" id="UP000001568">
    <property type="component" value="Chromosome 9"/>
</dbReference>
<dbReference type="OMA" id="GKMEMAR"/>
<dbReference type="STRING" id="436017.A4S296"/>
<dbReference type="Pfam" id="PF01535">
    <property type="entry name" value="PPR"/>
    <property type="match status" value="2"/>
</dbReference>
<dbReference type="NCBIfam" id="TIGR00756">
    <property type="entry name" value="PPR"/>
    <property type="match status" value="1"/>
</dbReference>
<dbReference type="PROSITE" id="PS51375">
    <property type="entry name" value="PPR"/>
    <property type="match status" value="1"/>
</dbReference>
<dbReference type="InterPro" id="IPR011990">
    <property type="entry name" value="TPR-like_helical_dom_sf"/>
</dbReference>
<dbReference type="AlphaFoldDB" id="A4S296"/>
<dbReference type="RefSeq" id="XP_001419710.1">
    <property type="nucleotide sequence ID" value="XM_001419673.1"/>
</dbReference>
<dbReference type="HOGENOM" id="CLU_106016_0_0_1"/>
<dbReference type="EMBL" id="CP000589">
    <property type="protein sequence ID" value="ABO98003.1"/>
    <property type="molecule type" value="Genomic_DNA"/>
</dbReference>
<dbReference type="OrthoDB" id="185373at2759"/>
<evidence type="ECO:0000256" key="3">
    <source>
        <dbReference type="PROSITE-ProRule" id="PRU00708"/>
    </source>
</evidence>
<sequence length="176" mass="19267">MASSEEMRILKDTTTKLRECAKRGAAATAVDLLVGLGREGVTPDAFAATACISACVNGKNMELAQKVYDEIFEKEVCAPDEVAVAELAKGYLNMDPPGWGRAMQLVNGAREKHDIALTSVTYNVLLNCCSASNDLLRAEEIVDRMVDEDVVADMWTLKAVEKRRAIRAYVKKQLLV</sequence>
<name>A4S296_OSTLU</name>
<dbReference type="InterPro" id="IPR002885">
    <property type="entry name" value="PPR_rpt"/>
</dbReference>